<gene>
    <name evidence="2" type="ORF">ACFQRG_15760</name>
</gene>
<protein>
    <submittedName>
        <fullName evidence="2">Spore germination protein</fullName>
    </submittedName>
</protein>
<keyword evidence="3" id="KW-1185">Reference proteome</keyword>
<evidence type="ECO:0000313" key="3">
    <source>
        <dbReference type="Proteomes" id="UP001596505"/>
    </source>
</evidence>
<evidence type="ECO:0000256" key="1">
    <source>
        <dbReference type="SAM" id="MobiDB-lite"/>
    </source>
</evidence>
<organism evidence="2 3">
    <name type="scientific">Scopulibacillus cellulosilyticus</name>
    <dbReference type="NCBI Taxonomy" id="2665665"/>
    <lineage>
        <taxon>Bacteria</taxon>
        <taxon>Bacillati</taxon>
        <taxon>Bacillota</taxon>
        <taxon>Bacilli</taxon>
        <taxon>Bacillales</taxon>
        <taxon>Sporolactobacillaceae</taxon>
        <taxon>Scopulibacillus</taxon>
    </lineage>
</organism>
<dbReference type="Proteomes" id="UP001596505">
    <property type="component" value="Unassembled WGS sequence"/>
</dbReference>
<dbReference type="Pfam" id="PF10676">
    <property type="entry name" value="gerPA"/>
    <property type="match status" value="1"/>
</dbReference>
<proteinExistence type="predicted"/>
<feature type="compositionally biased region" description="Polar residues" evidence="1">
    <location>
        <begin position="66"/>
        <end position="80"/>
    </location>
</feature>
<accession>A0ABW2PYD5</accession>
<comment type="caution">
    <text evidence="2">The sequence shown here is derived from an EMBL/GenBank/DDBJ whole genome shotgun (WGS) entry which is preliminary data.</text>
</comment>
<reference evidence="3" key="1">
    <citation type="journal article" date="2019" name="Int. J. Syst. Evol. Microbiol.">
        <title>The Global Catalogue of Microorganisms (GCM) 10K type strain sequencing project: providing services to taxonomists for standard genome sequencing and annotation.</title>
        <authorList>
            <consortium name="The Broad Institute Genomics Platform"/>
            <consortium name="The Broad Institute Genome Sequencing Center for Infectious Disease"/>
            <person name="Wu L."/>
            <person name="Ma J."/>
        </authorList>
    </citation>
    <scope>NUCLEOTIDE SEQUENCE [LARGE SCALE GENOMIC DNA]</scope>
    <source>
        <strain evidence="3">CGMCC 1.16305</strain>
    </source>
</reference>
<sequence length="80" mass="8335">MPYGINIFNMKINGVSKNGNVDIGPTIQNSHTANSKAVGPCLAFGDFSPSNSLSFNNYFDPDVADQGQTGNPSSPASGQI</sequence>
<name>A0ABW2PYD5_9BACL</name>
<dbReference type="RefSeq" id="WP_380968021.1">
    <property type="nucleotide sequence ID" value="NZ_JBHTCO010000020.1"/>
</dbReference>
<dbReference type="EMBL" id="JBHTCO010000020">
    <property type="protein sequence ID" value="MFC7394413.1"/>
    <property type="molecule type" value="Genomic_DNA"/>
</dbReference>
<evidence type="ECO:0000313" key="2">
    <source>
        <dbReference type="EMBL" id="MFC7394413.1"/>
    </source>
</evidence>
<feature type="region of interest" description="Disordered" evidence="1">
    <location>
        <begin position="58"/>
        <end position="80"/>
    </location>
</feature>
<dbReference type="InterPro" id="IPR019618">
    <property type="entry name" value="Spore_germination_GerPA"/>
</dbReference>